<keyword evidence="1" id="KW-0812">Transmembrane</keyword>
<feature type="transmembrane region" description="Helical" evidence="1">
    <location>
        <begin position="6"/>
        <end position="24"/>
    </location>
</feature>
<dbReference type="RefSeq" id="WP_174137630.1">
    <property type="nucleotide sequence ID" value="NZ_JABUFE010000004.1"/>
</dbReference>
<sequence>MAKPILWFLSRLLIIALLAEIYAWNTDASPALWLFGFAVLLGSMTAVSVSQATYETIETGGNWQVRKVDSLEATPTSKVLYQLFRLRWLAIALLCLIAAVLYADFSTKGSLIKSIVDIPSEKP</sequence>
<comment type="caution">
    <text evidence="2">The sequence shown here is derived from an EMBL/GenBank/DDBJ whole genome shotgun (WGS) entry which is preliminary data.</text>
</comment>
<evidence type="ECO:0000256" key="1">
    <source>
        <dbReference type="SAM" id="Phobius"/>
    </source>
</evidence>
<organism evidence="2 3">
    <name type="scientific">Parasulfitobacter algicola</name>
    <dbReference type="NCBI Taxonomy" id="2614809"/>
    <lineage>
        <taxon>Bacteria</taxon>
        <taxon>Pseudomonadati</taxon>
        <taxon>Pseudomonadota</taxon>
        <taxon>Alphaproteobacteria</taxon>
        <taxon>Rhodobacterales</taxon>
        <taxon>Roseobacteraceae</taxon>
        <taxon>Parasulfitobacter</taxon>
    </lineage>
</organism>
<accession>A0ABX2IX38</accession>
<dbReference type="Proteomes" id="UP000777935">
    <property type="component" value="Unassembled WGS sequence"/>
</dbReference>
<keyword evidence="1" id="KW-0472">Membrane</keyword>
<reference evidence="2 3" key="1">
    <citation type="submission" date="2020-06" db="EMBL/GenBank/DDBJ databases">
        <title>Sulfitobacter algicola sp. nov., isolated from green algae.</title>
        <authorList>
            <person name="Wang C."/>
        </authorList>
    </citation>
    <scope>NUCLEOTIDE SEQUENCE [LARGE SCALE GENOMIC DNA]</scope>
    <source>
        <strain evidence="2 3">1151</strain>
    </source>
</reference>
<evidence type="ECO:0000313" key="2">
    <source>
        <dbReference type="EMBL" id="NSX55029.1"/>
    </source>
</evidence>
<feature type="transmembrane region" description="Helical" evidence="1">
    <location>
        <begin position="31"/>
        <end position="54"/>
    </location>
</feature>
<protein>
    <submittedName>
        <fullName evidence="2">Uncharacterized protein</fullName>
    </submittedName>
</protein>
<keyword evidence="1" id="KW-1133">Transmembrane helix</keyword>
<name>A0ABX2IX38_9RHOB</name>
<evidence type="ECO:0000313" key="3">
    <source>
        <dbReference type="Proteomes" id="UP000777935"/>
    </source>
</evidence>
<dbReference type="EMBL" id="JABUFE010000004">
    <property type="protein sequence ID" value="NSX55029.1"/>
    <property type="molecule type" value="Genomic_DNA"/>
</dbReference>
<feature type="transmembrane region" description="Helical" evidence="1">
    <location>
        <begin position="86"/>
        <end position="105"/>
    </location>
</feature>
<gene>
    <name evidence="2" type="ORF">HRQ87_09475</name>
</gene>
<proteinExistence type="predicted"/>
<keyword evidence="3" id="KW-1185">Reference proteome</keyword>